<sequence>MKNLKYILVLFALTAFMGCEEQLEFKPQQSLDTDLAFANGQAADGALVGVYSGMQDLEVMGSMPQLISEYMADNVNFIGSFPTLQEINQYNTLSNNTSIDQLYEDNFEVITDANFVIANTATVDDPLFSDEQKTQNIAEARFLRAFVYFNMVNLFAPPFNSPGGPNAAALPLVTEPFDGEIIEYSRSTVSEIHAQIIADLDFAIANLPGINSNRGLASSGAAKALKSRLHLYRGEYAEAAQLAGEVINQGDYAAAGDLSFYPSVANPEVVFGIINTAIDNGRTGSGGWDSYFSPAEAGGRGDAPFSADLLATYDANDLRVTSLTEVSPAGRIYTTKYNDAVNNTSDYLAIRVSEMHLTRAEALVATNGLGSAAEAIALVNPIRTRAGLAAWAAGDFADAASLLAAIRNERRLELAFEGHRRMDLLRIGAALRQGFAPAAFGADKTILPIPQREIDINPNLAPNNPGY</sequence>
<evidence type="ECO:0000256" key="5">
    <source>
        <dbReference type="ARBA" id="ARBA00023237"/>
    </source>
</evidence>
<dbReference type="Pfam" id="PF07980">
    <property type="entry name" value="SusD_RagB"/>
    <property type="match status" value="1"/>
</dbReference>
<proteinExistence type="inferred from homology"/>
<dbReference type="EMBL" id="CP129968">
    <property type="protein sequence ID" value="WNB18281.1"/>
    <property type="molecule type" value="Genomic_DNA"/>
</dbReference>
<evidence type="ECO:0000256" key="2">
    <source>
        <dbReference type="ARBA" id="ARBA00006275"/>
    </source>
</evidence>
<dbReference type="RefSeq" id="WP_322347810.1">
    <property type="nucleotide sequence ID" value="NZ_CP129968.2"/>
</dbReference>
<keyword evidence="4" id="KW-0472">Membrane</keyword>
<dbReference type="InterPro" id="IPR011990">
    <property type="entry name" value="TPR-like_helical_dom_sf"/>
</dbReference>
<dbReference type="InterPro" id="IPR033985">
    <property type="entry name" value="SusD-like_N"/>
</dbReference>
<dbReference type="CDD" id="cd08977">
    <property type="entry name" value="SusD"/>
    <property type="match status" value="1"/>
</dbReference>
<dbReference type="AlphaFoldDB" id="A0AA51ZX28"/>
<reference evidence="8" key="1">
    <citation type="submission" date="2023-08" db="EMBL/GenBank/DDBJ databases">
        <title>Comparative genomics and taxonomic characterization of three novel marine species of genus Marivirga.</title>
        <authorList>
            <person name="Muhammad N."/>
            <person name="Kim S.-G."/>
        </authorList>
    </citation>
    <scope>NUCLEOTIDE SEQUENCE</scope>
    <source>
        <strain evidence="8">BKB1-2</strain>
    </source>
</reference>
<comment type="similarity">
    <text evidence="2">Belongs to the SusD family.</text>
</comment>
<comment type="subcellular location">
    <subcellularLocation>
        <location evidence="1">Cell outer membrane</location>
    </subcellularLocation>
</comment>
<accession>A0AA51ZX28</accession>
<evidence type="ECO:0000256" key="3">
    <source>
        <dbReference type="ARBA" id="ARBA00022729"/>
    </source>
</evidence>
<gene>
    <name evidence="8" type="ORF">QYS47_29740</name>
</gene>
<dbReference type="InterPro" id="IPR012944">
    <property type="entry name" value="SusD_RagB_dom"/>
</dbReference>
<evidence type="ECO:0000259" key="6">
    <source>
        <dbReference type="Pfam" id="PF07980"/>
    </source>
</evidence>
<organism evidence="8">
    <name type="scientific">Marivirga arenosa</name>
    <dbReference type="NCBI Taxonomy" id="3059076"/>
    <lineage>
        <taxon>Bacteria</taxon>
        <taxon>Pseudomonadati</taxon>
        <taxon>Bacteroidota</taxon>
        <taxon>Cytophagia</taxon>
        <taxon>Cytophagales</taxon>
        <taxon>Marivirgaceae</taxon>
        <taxon>Marivirga</taxon>
    </lineage>
</organism>
<feature type="domain" description="RagB/SusD" evidence="6">
    <location>
        <begin position="337"/>
        <end position="431"/>
    </location>
</feature>
<dbReference type="GO" id="GO:0009279">
    <property type="term" value="C:cell outer membrane"/>
    <property type="evidence" value="ECO:0007669"/>
    <property type="project" value="UniProtKB-SubCell"/>
</dbReference>
<evidence type="ECO:0000256" key="1">
    <source>
        <dbReference type="ARBA" id="ARBA00004442"/>
    </source>
</evidence>
<keyword evidence="3" id="KW-0732">Signal</keyword>
<dbReference type="Gene3D" id="1.25.40.390">
    <property type="match status" value="1"/>
</dbReference>
<evidence type="ECO:0000313" key="8">
    <source>
        <dbReference type="EMBL" id="WNB18281.1"/>
    </source>
</evidence>
<dbReference type="Proteomes" id="UP001232019">
    <property type="component" value="Chromosome"/>
</dbReference>
<evidence type="ECO:0000256" key="4">
    <source>
        <dbReference type="ARBA" id="ARBA00023136"/>
    </source>
</evidence>
<feature type="domain" description="SusD-like N-terminal" evidence="7">
    <location>
        <begin position="24"/>
        <end position="231"/>
    </location>
</feature>
<dbReference type="Pfam" id="PF14322">
    <property type="entry name" value="SusD-like_3"/>
    <property type="match status" value="1"/>
</dbReference>
<keyword evidence="5" id="KW-0998">Cell outer membrane</keyword>
<name>A0AA51ZX28_9BACT</name>
<dbReference type="PROSITE" id="PS51257">
    <property type="entry name" value="PROKAR_LIPOPROTEIN"/>
    <property type="match status" value="1"/>
</dbReference>
<dbReference type="SUPFAM" id="SSF48452">
    <property type="entry name" value="TPR-like"/>
    <property type="match status" value="1"/>
</dbReference>
<protein>
    <submittedName>
        <fullName evidence="8">RagB/SusD family nutrient uptake outer membrane protein</fullName>
    </submittedName>
</protein>
<evidence type="ECO:0000259" key="7">
    <source>
        <dbReference type="Pfam" id="PF14322"/>
    </source>
</evidence>
<dbReference type="KEGG" id="marp:QYS47_29740"/>